<dbReference type="InterPro" id="IPR018097">
    <property type="entry name" value="EGF_Ca-bd_CS"/>
</dbReference>
<feature type="compositionally biased region" description="Basic and acidic residues" evidence="6">
    <location>
        <begin position="651"/>
        <end position="667"/>
    </location>
</feature>
<feature type="compositionally biased region" description="Polar residues" evidence="6">
    <location>
        <begin position="1763"/>
        <end position="1775"/>
    </location>
</feature>
<evidence type="ECO:0000256" key="6">
    <source>
        <dbReference type="SAM" id="MobiDB-lite"/>
    </source>
</evidence>
<feature type="compositionally biased region" description="Pro residues" evidence="6">
    <location>
        <begin position="1717"/>
        <end position="1726"/>
    </location>
</feature>
<organism evidence="10 11">
    <name type="scientific">Acanthoscelides obtectus</name>
    <name type="common">Bean weevil</name>
    <name type="synonym">Bruchus obtectus</name>
    <dbReference type="NCBI Taxonomy" id="200917"/>
    <lineage>
        <taxon>Eukaryota</taxon>
        <taxon>Metazoa</taxon>
        <taxon>Ecdysozoa</taxon>
        <taxon>Arthropoda</taxon>
        <taxon>Hexapoda</taxon>
        <taxon>Insecta</taxon>
        <taxon>Pterygota</taxon>
        <taxon>Neoptera</taxon>
        <taxon>Endopterygota</taxon>
        <taxon>Coleoptera</taxon>
        <taxon>Polyphaga</taxon>
        <taxon>Cucujiformia</taxon>
        <taxon>Chrysomeloidea</taxon>
        <taxon>Chrysomelidae</taxon>
        <taxon>Bruchinae</taxon>
        <taxon>Bruchini</taxon>
        <taxon>Acanthoscelides</taxon>
    </lineage>
</organism>
<keyword evidence="1 5" id="KW-0245">EGF-like domain</keyword>
<feature type="disulfide bond" evidence="5">
    <location>
        <begin position="2364"/>
        <end position="2373"/>
    </location>
</feature>
<comment type="caution">
    <text evidence="5">Lacks conserved residue(s) required for the propagation of feature annotation.</text>
</comment>
<dbReference type="PROSITE" id="PS00022">
    <property type="entry name" value="EGF_1"/>
    <property type="match status" value="1"/>
</dbReference>
<feature type="compositionally biased region" description="Basic residues" evidence="6">
    <location>
        <begin position="1779"/>
        <end position="1789"/>
    </location>
</feature>
<reference evidence="10" key="1">
    <citation type="submission" date="2022-03" db="EMBL/GenBank/DDBJ databases">
        <authorList>
            <person name="Sayadi A."/>
        </authorList>
    </citation>
    <scope>NUCLEOTIDE SEQUENCE</scope>
</reference>
<evidence type="ECO:0000256" key="5">
    <source>
        <dbReference type="PROSITE-ProRule" id="PRU00076"/>
    </source>
</evidence>
<evidence type="ECO:0000256" key="4">
    <source>
        <dbReference type="ARBA" id="ARBA00023157"/>
    </source>
</evidence>
<keyword evidence="7" id="KW-1133">Transmembrane helix</keyword>
<gene>
    <name evidence="10" type="ORF">ACAOBT_LOCUS3099</name>
</gene>
<accession>A0A9P0NZK9</accession>
<dbReference type="InterPro" id="IPR000742">
    <property type="entry name" value="EGF"/>
</dbReference>
<dbReference type="PANTHER" id="PTHR39072:SF2">
    <property type="match status" value="1"/>
</dbReference>
<keyword evidence="3" id="KW-0677">Repeat</keyword>
<name>A0A9P0NZK9_ACAOB</name>
<feature type="region of interest" description="Disordered" evidence="6">
    <location>
        <begin position="1160"/>
        <end position="1306"/>
    </location>
</feature>
<evidence type="ECO:0000256" key="7">
    <source>
        <dbReference type="SAM" id="Phobius"/>
    </source>
</evidence>
<dbReference type="Gene3D" id="3.30.70.960">
    <property type="entry name" value="SEA domain"/>
    <property type="match status" value="1"/>
</dbReference>
<feature type="domain" description="EGF-like" evidence="9">
    <location>
        <begin position="2339"/>
        <end position="2374"/>
    </location>
</feature>
<dbReference type="SMART" id="SM00181">
    <property type="entry name" value="EGF"/>
    <property type="match status" value="3"/>
</dbReference>
<feature type="region of interest" description="Disordered" evidence="6">
    <location>
        <begin position="2542"/>
        <end position="2576"/>
    </location>
</feature>
<evidence type="ECO:0000259" key="9">
    <source>
        <dbReference type="PROSITE" id="PS50026"/>
    </source>
</evidence>
<evidence type="ECO:0008006" key="12">
    <source>
        <dbReference type="Google" id="ProtNLM"/>
    </source>
</evidence>
<proteinExistence type="predicted"/>
<evidence type="ECO:0000256" key="1">
    <source>
        <dbReference type="ARBA" id="ARBA00022536"/>
    </source>
</evidence>
<evidence type="ECO:0000256" key="2">
    <source>
        <dbReference type="ARBA" id="ARBA00022729"/>
    </source>
</evidence>
<dbReference type="OrthoDB" id="10040649at2759"/>
<dbReference type="Pfam" id="PF07645">
    <property type="entry name" value="EGF_CA"/>
    <property type="match status" value="1"/>
</dbReference>
<dbReference type="InterPro" id="IPR036364">
    <property type="entry name" value="SEA_dom_sf"/>
</dbReference>
<dbReference type="Proteomes" id="UP001152888">
    <property type="component" value="Unassembled WGS sequence"/>
</dbReference>
<keyword evidence="11" id="KW-1185">Reference proteome</keyword>
<dbReference type="InterPro" id="IPR000082">
    <property type="entry name" value="SEA_dom"/>
</dbReference>
<keyword evidence="7" id="KW-0812">Transmembrane</keyword>
<feature type="domain" description="EGF-like" evidence="9">
    <location>
        <begin position="2289"/>
        <end position="2327"/>
    </location>
</feature>
<dbReference type="InterPro" id="IPR000152">
    <property type="entry name" value="EGF-type_Asp/Asn_hydroxyl_site"/>
</dbReference>
<dbReference type="Gene3D" id="2.10.25.10">
    <property type="entry name" value="Laminin"/>
    <property type="match status" value="1"/>
</dbReference>
<feature type="compositionally biased region" description="Basic and acidic residues" evidence="6">
    <location>
        <begin position="1222"/>
        <end position="1236"/>
    </location>
</feature>
<feature type="compositionally biased region" description="Low complexity" evidence="6">
    <location>
        <begin position="1790"/>
        <end position="1805"/>
    </location>
</feature>
<feature type="region of interest" description="Disordered" evidence="6">
    <location>
        <begin position="1763"/>
        <end position="1809"/>
    </location>
</feature>
<keyword evidence="4 5" id="KW-1015">Disulfide bond</keyword>
<feature type="transmembrane region" description="Helical" evidence="7">
    <location>
        <begin position="2379"/>
        <end position="2401"/>
    </location>
</feature>
<sequence>MPTFQDIPEYEPSFPELTESLDSPLLPLKTTVLSSVDVLTSTVTESRLRTYTFVVTRVSGTEQIISSTTEVRPQVKTTVLTEPVTKYTTLTLLDFDDTADIPSSTLDLPPSLLLDQENTDSEEARYNLATRVMSNGVEVIVAGDKTTYPGDDAKRILPSAQVPITLKPSTLTDRMVLTLPQETASPSESTPLLYNDQFITKTCLTTFTYLTTYLVDGKTSVSSHEQVVSNIATEERNTGKILPTPAVGITLTQYPNLSVGLFKTTYTYLNTILDGEQPLVVSSKHTVTNTVTAPDDYLSFLKPSETTAPLKDTNTYYSTINLEKTLYEGNKSSVISTRELVTQVIITESIPPRATSVMTSYIALDDAVSSPYSTTDVVKTYYVTYTYYNTLTENGKEVIHKNISTSADVVTEKIYLQSKKQTSSVINTEPIASDEKKKQKIDTTSENFKILATKSYFTTFTYFTTLLQDNQASPTVVSSRSKVVENIVTETIEPSLVKEDYLTDIKNSIRDGSESVIRLIELQNGQTLEVIAVSDTITPTKVMYIEKTQIPDITHQIENASLEPSSSSNVITGSTIVFVDDDPFAQFAATPSLSTKSNVASTVVTNLGSLLSSEIVKKTKVTSSKAKRNKNKTKPPSISPTKIINAIENTESDKLKQQLDKKDKKQPNPDQSEPVSDLLGLGSININSLQALTPVLNAMAGLITTNLKPNRRSDNVTSASASTTTRKPLVTPHIEKDDTQNRSPIYIPVGGLSDDFEIAESQNIATFEWVDPPGRGGLPRKPTQEASLLNGAIPISPGDVITANSDVIVGKPGRVLPRIPSIPLNQLGQDKDIPLDMEPPPIPNKPWPKKNYLQDSAPVGSVKTNVIHVPNKDDYVGPPPPLYPKHKMKHIPLIPPKKDVGSYYEKNFNQRPQVYANAQTNYEPNHVINEINHEHNYFNLQESIHKNYHSVQSYPIYAQGHATPLLVPDFIKPSVPIVLPEVIERSTGQPLLVDIQPSQVAFVKIPFNRTTALIYGGSTEPHRNGQYFDDPSPYPDSGFSDLGYNRNIPQVHSEAYEHHSADQKQVNGVIKVGNQLINVEPEVSENQKVLVNIKPSKPQFDMIRPSMKNNHDVNVNVPPISFGLVQQGNEFHAHVINHNSGIEFRPPPQQYEVMNSQINHSNYPQMDSHPLQPLSNEILSQPTPEGQRPHLRPPVAKPEEGNFINKPLKTDEGSFNKPSYPQREERRPPVRAEGQRPLRPLVARPEEGNFINRPLRTEEGSFSKPSYPQPEEQRPTVRPKEQKPPLRPPPVKPGEGNFVNKPKYPFPPKRNIFRLKAQPQIPDNVEIKDYMTPPPYIHSTLAKRPSGPGRRPQPIPLGARPLYPEPQKPNYYHTVTPGTQEDKIMVDGPGYQIDNKKPTEHQYIPSFFEDDMDIGDHEEDDLPNEDGEVIQESNSRPLFPGEIPFEILKAKATTTERPRNNTVRFPSNNKDRFHGRPGQNNKVNVIDTDFDALRTSTERGRPGGFIVVGNQFESNDGANQIVVSGSQFDDKVPYNNKAFTTTERTTTEEYHRFSETSYGNVFSFKTKTTPITTKSPTTTTRKPVLIFLDDTGKQSNNFFNKNHERPSVTSLPIDTHVATTHTNQTKNVETQTEKPFNPQQNPTLSSNQILIKDVTTTTTASTNPELNTGEVTVSFNNVSKEISDMEILKPPPLVTDLPAKPPITKPSRLPENNFAPTKPPRNPLEELVPPPATTTEEVLGMSPPPLVTTYRPALKPIFPVQTNISKERPPTSSTTERYRHTRPSRRPFTRRPTGFRTSTTPVPITTRRRPYYPGYDVLKRNVTTTRPVISPSPTVQYKPSLQVIIGNPSSESKNESVAATTRPFVELDGSEASTKEQTTETTTLLKEPTDLLTSSSGSILPSTTMKEDTITKGVHHAGNEIKVIDDTPSLSTKVIPPSSALPTRYITYTKTDTVTITKTTVVRTSGLPPSTLTILVTKTEKSTIVDTVTEVRTLVKPTSVVETITTTVHQGSSLYPPDMYGSTYPSVQVTPSTVKPISEVSATRVETRHKEDSVEDFIITSPEDDKKEDLGQDSILVVMTDKNTKNIVKVPNETVEIQSSEEVEYNSVENNLLLGGIFIGNRPHSVDKCEPECKATRNELCQKIEGVMRCVCRPGFARMFLDRPCLPTYTYDLQLTLDRMGKEPLYFTPDMATPNSTEFMRYARPIREALDRMVMQSDLRDIFHGVEVHALAPSNHSRGVVSKFYLQLSDNMEEKRLEDVFRKYLENNSYSLGGTDVFASIPIDLTSQDFDECVHPSFHDCSSNAKCFNLKGTYTCSCKEGFADMSENMLYPGRVCSAEVVGCERCTYHGTCYSRGEGETICECFQWYAGDNCHVNLKVLLIALATLGVLLFILFFVCILMSCVKRKPSKMAVASGLSFLPQRVSNSSNRGTIDRRAMIQDTSSEDSRSETNTLPYVQNKKKPKGALKKTSKAPEPTKEAENIESTISFADQKDRSLTVMIPRAKYHPAHATSPILNYTSFDARKPSVPSITSESKLISYLDAGPSPGKSDQARKASTAPTETIMEEKPGSRKTSGALVSAGFEVSATVVNNMGTLGTTCGTEADRSENATLIQKISAELLSSADTRSQFNTLRQSIVEDDESSSNWLDIVPRVMTVSEARSYDETTIPPPMKSFRTDYDSKLSSHPNDEANTMAERDLGSTFLLPHTHLYKPDRGSDISGFESL</sequence>
<dbReference type="InterPro" id="IPR009030">
    <property type="entry name" value="Growth_fac_rcpt_cys_sf"/>
</dbReference>
<dbReference type="FunFam" id="2.10.25.10:FF:000038">
    <property type="entry name" value="Fibrillin 2"/>
    <property type="match status" value="1"/>
</dbReference>
<feature type="domain" description="SEA" evidence="8">
    <location>
        <begin position="2167"/>
        <end position="2288"/>
    </location>
</feature>
<dbReference type="EMBL" id="CAKOFQ010006681">
    <property type="protein sequence ID" value="CAH1959294.1"/>
    <property type="molecule type" value="Genomic_DNA"/>
</dbReference>
<dbReference type="SMART" id="SM00179">
    <property type="entry name" value="EGF_CA"/>
    <property type="match status" value="1"/>
</dbReference>
<dbReference type="InterPro" id="IPR049883">
    <property type="entry name" value="NOTCH1_EGF-like"/>
</dbReference>
<feature type="compositionally biased region" description="Basic residues" evidence="6">
    <location>
        <begin position="2459"/>
        <end position="2471"/>
    </location>
</feature>
<evidence type="ECO:0000313" key="10">
    <source>
        <dbReference type="EMBL" id="CAH1959294.1"/>
    </source>
</evidence>
<dbReference type="Pfam" id="PF01390">
    <property type="entry name" value="SEA"/>
    <property type="match status" value="1"/>
</dbReference>
<evidence type="ECO:0000256" key="3">
    <source>
        <dbReference type="ARBA" id="ARBA00022737"/>
    </source>
</evidence>
<evidence type="ECO:0000313" key="11">
    <source>
        <dbReference type="Proteomes" id="UP001152888"/>
    </source>
</evidence>
<keyword evidence="2" id="KW-0732">Signal</keyword>
<dbReference type="PROSITE" id="PS00010">
    <property type="entry name" value="ASX_HYDROXYL"/>
    <property type="match status" value="1"/>
</dbReference>
<dbReference type="InterPro" id="IPR001881">
    <property type="entry name" value="EGF-like_Ca-bd_dom"/>
</dbReference>
<feature type="region of interest" description="Disordered" evidence="6">
    <location>
        <begin position="1703"/>
        <end position="1726"/>
    </location>
</feature>
<dbReference type="PROSITE" id="PS50026">
    <property type="entry name" value="EGF_3"/>
    <property type="match status" value="2"/>
</dbReference>
<dbReference type="PROSITE" id="PS50024">
    <property type="entry name" value="SEA"/>
    <property type="match status" value="1"/>
</dbReference>
<feature type="region of interest" description="Disordered" evidence="6">
    <location>
        <begin position="2425"/>
        <end position="2482"/>
    </location>
</feature>
<feature type="compositionally biased region" description="Basic and acidic residues" evidence="6">
    <location>
        <begin position="1271"/>
        <end position="1284"/>
    </location>
</feature>
<comment type="caution">
    <text evidence="10">The sequence shown here is derived from an EMBL/GenBank/DDBJ whole genome shotgun (WGS) entry which is preliminary data.</text>
</comment>
<dbReference type="SUPFAM" id="SSF82671">
    <property type="entry name" value="SEA domain"/>
    <property type="match status" value="1"/>
</dbReference>
<dbReference type="PROSITE" id="PS01187">
    <property type="entry name" value="EGF_CA"/>
    <property type="match status" value="1"/>
</dbReference>
<feature type="region of interest" description="Disordered" evidence="6">
    <location>
        <begin position="1459"/>
        <end position="1482"/>
    </location>
</feature>
<keyword evidence="7" id="KW-0472">Membrane</keyword>
<dbReference type="PANTHER" id="PTHR39072">
    <property type="entry name" value="RE48511P"/>
    <property type="match status" value="1"/>
</dbReference>
<dbReference type="GO" id="GO:0005509">
    <property type="term" value="F:calcium ion binding"/>
    <property type="evidence" value="ECO:0007669"/>
    <property type="project" value="InterPro"/>
</dbReference>
<feature type="region of interest" description="Disordered" evidence="6">
    <location>
        <begin position="621"/>
        <end position="676"/>
    </location>
</feature>
<protein>
    <recommendedName>
        <fullName evidence="12">63 kDa sperm flagellar membrane protein</fullName>
    </recommendedName>
</protein>
<dbReference type="SUPFAM" id="SSF57184">
    <property type="entry name" value="Growth factor receptor domain"/>
    <property type="match status" value="1"/>
</dbReference>
<feature type="compositionally biased region" description="Polar residues" evidence="6">
    <location>
        <begin position="1173"/>
        <end position="1184"/>
    </location>
</feature>
<dbReference type="CDD" id="cd00054">
    <property type="entry name" value="EGF_CA"/>
    <property type="match status" value="1"/>
</dbReference>
<evidence type="ECO:0000259" key="8">
    <source>
        <dbReference type="PROSITE" id="PS50024"/>
    </source>
</evidence>